<dbReference type="Pfam" id="PF07372">
    <property type="entry name" value="DUF1491"/>
    <property type="match status" value="1"/>
</dbReference>
<comment type="caution">
    <text evidence="1">The sequence shown here is derived from an EMBL/GenBank/DDBJ whole genome shotgun (WGS) entry which is preliminary data.</text>
</comment>
<sequence length="114" mass="13068">MVHGLKSGFWIRATLRRLNQNGLIAVIAHKGDEDAGSIFIILTARDGQTAILQEDDTSWHRHNFTATATESTAQQAMHYLERQKRFDPDLWIIEIDVPDITHPLEKELGTRRIH</sequence>
<dbReference type="Proteomes" id="UP001165575">
    <property type="component" value="Unassembled WGS sequence"/>
</dbReference>
<keyword evidence="2" id="KW-1185">Reference proteome</keyword>
<proteinExistence type="predicted"/>
<dbReference type="InterPro" id="IPR009964">
    <property type="entry name" value="DUF1491"/>
</dbReference>
<reference evidence="1 2" key="1">
    <citation type="submission" date="2022-07" db="EMBL/GenBank/DDBJ databases">
        <title>Bombella genomes.</title>
        <authorList>
            <person name="Harer L."/>
            <person name="Styblova S."/>
            <person name="Ehrmann M."/>
        </authorList>
    </citation>
    <scope>NUCLEOTIDE SEQUENCE [LARGE SCALE GENOMIC DNA]</scope>
    <source>
        <strain evidence="1 2">TMW 2.2556</strain>
    </source>
</reference>
<accession>A0ABT3WK66</accession>
<gene>
    <name evidence="1" type="ORF">NQF89_03530</name>
</gene>
<dbReference type="EMBL" id="JANIDX010000003">
    <property type="protein sequence ID" value="MCX5619492.1"/>
    <property type="molecule type" value="Genomic_DNA"/>
</dbReference>
<dbReference type="Gene3D" id="3.40.1530.20">
    <property type="entry name" value="Protein of unknown function (DUF1491)"/>
    <property type="match status" value="1"/>
</dbReference>
<evidence type="ECO:0000313" key="1">
    <source>
        <dbReference type="EMBL" id="MCX5619492.1"/>
    </source>
</evidence>
<protein>
    <submittedName>
        <fullName evidence="1">DUF1491 family protein</fullName>
    </submittedName>
</protein>
<name>A0ABT3WK66_9PROT</name>
<organism evidence="1 2">
    <name type="scientific">Bombella pollinis</name>
    <dbReference type="NCBI Taxonomy" id="2967337"/>
    <lineage>
        <taxon>Bacteria</taxon>
        <taxon>Pseudomonadati</taxon>
        <taxon>Pseudomonadota</taxon>
        <taxon>Alphaproteobacteria</taxon>
        <taxon>Acetobacterales</taxon>
        <taxon>Acetobacteraceae</taxon>
        <taxon>Bombella</taxon>
    </lineage>
</organism>
<evidence type="ECO:0000313" key="2">
    <source>
        <dbReference type="Proteomes" id="UP001165575"/>
    </source>
</evidence>
<dbReference type="RefSeq" id="WP_266137516.1">
    <property type="nucleotide sequence ID" value="NZ_JANIDX010000003.1"/>
</dbReference>